<protein>
    <recommendedName>
        <fullName evidence="3">CBM1 domain-containing protein</fullName>
    </recommendedName>
</protein>
<dbReference type="GO" id="GO:0030248">
    <property type="term" value="F:cellulose binding"/>
    <property type="evidence" value="ECO:0007669"/>
    <property type="project" value="InterPro"/>
</dbReference>
<feature type="region of interest" description="Disordered" evidence="2">
    <location>
        <begin position="168"/>
        <end position="195"/>
    </location>
</feature>
<dbReference type="eggNOG" id="ENOG502S0SQ">
    <property type="taxonomic scope" value="Eukaryota"/>
</dbReference>
<keyword evidence="1" id="KW-0732">Signal</keyword>
<dbReference type="SUPFAM" id="SSF52266">
    <property type="entry name" value="SGNH hydrolase"/>
    <property type="match status" value="2"/>
</dbReference>
<dbReference type="PROSITE" id="PS51164">
    <property type="entry name" value="CBM1_2"/>
    <property type="match status" value="1"/>
</dbReference>
<dbReference type="Gene3D" id="3.40.50.1110">
    <property type="entry name" value="SGNH hydrolase"/>
    <property type="match status" value="2"/>
</dbReference>
<dbReference type="Proteomes" id="UP000054988">
    <property type="component" value="Unassembled WGS sequence"/>
</dbReference>
<dbReference type="GO" id="GO:0016788">
    <property type="term" value="F:hydrolase activity, acting on ester bonds"/>
    <property type="evidence" value="ECO:0007669"/>
    <property type="project" value="InterPro"/>
</dbReference>
<proteinExistence type="predicted"/>
<dbReference type="PANTHER" id="PTHR45642">
    <property type="entry name" value="GDSL ESTERASE/LIPASE EXL3"/>
    <property type="match status" value="1"/>
</dbReference>
<dbReference type="Pfam" id="PF00734">
    <property type="entry name" value="CBM_1"/>
    <property type="match status" value="1"/>
</dbReference>
<feature type="compositionally biased region" description="Low complexity" evidence="2">
    <location>
        <begin position="172"/>
        <end position="195"/>
    </location>
</feature>
<dbReference type="GO" id="GO:0005975">
    <property type="term" value="P:carbohydrate metabolic process"/>
    <property type="evidence" value="ECO:0007669"/>
    <property type="project" value="InterPro"/>
</dbReference>
<dbReference type="SUPFAM" id="SSF57180">
    <property type="entry name" value="Cellulose-binding domain"/>
    <property type="match status" value="1"/>
</dbReference>
<organism evidence="4 5">
    <name type="scientific">Moniliophthora roreri</name>
    <name type="common">Frosty pod rot fungus</name>
    <name type="synonym">Monilia roreri</name>
    <dbReference type="NCBI Taxonomy" id="221103"/>
    <lineage>
        <taxon>Eukaryota</taxon>
        <taxon>Fungi</taxon>
        <taxon>Dikarya</taxon>
        <taxon>Basidiomycota</taxon>
        <taxon>Agaricomycotina</taxon>
        <taxon>Agaricomycetes</taxon>
        <taxon>Agaricomycetidae</taxon>
        <taxon>Agaricales</taxon>
        <taxon>Marasmiineae</taxon>
        <taxon>Marasmiaceae</taxon>
        <taxon>Moniliophthora</taxon>
    </lineage>
</organism>
<evidence type="ECO:0000313" key="4">
    <source>
        <dbReference type="EMBL" id="KTB44822.1"/>
    </source>
</evidence>
<dbReference type="InterPro" id="IPR001087">
    <property type="entry name" value="GDSL"/>
</dbReference>
<dbReference type="InterPro" id="IPR000254">
    <property type="entry name" value="CBD"/>
</dbReference>
<reference evidence="4 5" key="1">
    <citation type="submission" date="2015-12" db="EMBL/GenBank/DDBJ databases">
        <title>Draft genome sequence of Moniliophthora roreri, the causal agent of frosty pod rot of cacao.</title>
        <authorList>
            <person name="Aime M.C."/>
            <person name="Diaz-Valderrama J.R."/>
            <person name="Kijpornyongpan T."/>
            <person name="Phillips-Mora W."/>
        </authorList>
    </citation>
    <scope>NUCLEOTIDE SEQUENCE [LARGE SCALE GENOMIC DNA]</scope>
    <source>
        <strain evidence="4 5">MCA 2952</strain>
    </source>
</reference>
<sequence>MSEVEYVLAEVAKKGGVKLFVPSGSGLVLGGMSRVEDHTRGMGLAHAKFFIGTFGYVPCFTAHEENSDTNIIGRGEKPISFTDEADITGYVGVVYMYPLEETLPSVPTPSKMILSLFTLASLAVAASAQSPVWGQCGGIGWNGPITCVSGSSCVKQNDYYSQGIPGAPAPPTTVSTTGVPSTTVPSTTSNPFPTSTAPSSRNYWFSFGDSYTATGFEINGAAPSPGNPIGNPNYPGSTTTGGENWIDYNTARLNKSLTLTYNFAVSGAVIDNAIVSPVFPGIRSMTDQVNLFLNNLANKPASAPWTSENALFSVWIGINDIGSTYSQGGDRGASMFLLTTRFMPLNPFSDVGARNFLFINVPPVNRSPLMISNSGASQEATVINGHNSRMATKIASFQASNAGVKTFSYDSYAAFTKILNNPTSYGFKDATSVGNAANNFWGDVYHPTSWTATGGENWIDFDTTKFNKSLILTYNFAYGGATIDANLVKPYEPTVRSLTDQVNIFLDSIGKKPANAPWTSKNALFSIWIGINDIGNSYYLSGDRGAFSDTLLNAEFALVQKLVIGTSTFELFTCLSKRFSDAGARNLLFLNVPPIQRSPLMLAQSKDAQNAESTVINGFNSRLATKINSFKASHSGVTTYLYDTYAGFAKILDDPKSYGFKDATSYGSGTDMFWGNDYHPSSYAHKYFAQDVAKVLSNSIW</sequence>
<dbReference type="SMART" id="SM00236">
    <property type="entry name" value="fCBD"/>
    <property type="match status" value="1"/>
</dbReference>
<dbReference type="CDD" id="cd01846">
    <property type="entry name" value="fatty_acyltransferase_like"/>
    <property type="match status" value="2"/>
</dbReference>
<dbReference type="InterPro" id="IPR036514">
    <property type="entry name" value="SGNH_hydro_sf"/>
</dbReference>
<dbReference type="PANTHER" id="PTHR45642:SF139">
    <property type="entry name" value="SGNH HYDROLASE-TYPE ESTERASE DOMAIN-CONTAINING PROTEIN"/>
    <property type="match status" value="1"/>
</dbReference>
<evidence type="ECO:0000259" key="3">
    <source>
        <dbReference type="PROSITE" id="PS51164"/>
    </source>
</evidence>
<dbReference type="InterPro" id="IPR050592">
    <property type="entry name" value="GDSL_lipolytic_enzyme"/>
</dbReference>
<dbReference type="AlphaFoldDB" id="A0A0W0G8B8"/>
<evidence type="ECO:0000256" key="1">
    <source>
        <dbReference type="ARBA" id="ARBA00022729"/>
    </source>
</evidence>
<feature type="domain" description="CBM1" evidence="3">
    <location>
        <begin position="128"/>
        <end position="164"/>
    </location>
</feature>
<dbReference type="Pfam" id="PF00657">
    <property type="entry name" value="Lipase_GDSL"/>
    <property type="match status" value="2"/>
</dbReference>
<dbReference type="EMBL" id="LATX01000840">
    <property type="protein sequence ID" value="KTB44822.1"/>
    <property type="molecule type" value="Genomic_DNA"/>
</dbReference>
<comment type="caution">
    <text evidence="4">The sequence shown here is derived from an EMBL/GenBank/DDBJ whole genome shotgun (WGS) entry which is preliminary data.</text>
</comment>
<accession>A0A0W0G8B8</accession>
<dbReference type="GO" id="GO:0005576">
    <property type="term" value="C:extracellular region"/>
    <property type="evidence" value="ECO:0007669"/>
    <property type="project" value="InterPro"/>
</dbReference>
<gene>
    <name evidence="4" type="ORF">WG66_2604</name>
</gene>
<dbReference type="InterPro" id="IPR035971">
    <property type="entry name" value="CBD_sf"/>
</dbReference>
<name>A0A0W0G8B8_MONRR</name>
<evidence type="ECO:0000313" key="5">
    <source>
        <dbReference type="Proteomes" id="UP000054988"/>
    </source>
</evidence>
<evidence type="ECO:0000256" key="2">
    <source>
        <dbReference type="SAM" id="MobiDB-lite"/>
    </source>
</evidence>